<feature type="domain" description="RING-type" evidence="12">
    <location>
        <begin position="2534"/>
        <end position="2573"/>
    </location>
</feature>
<evidence type="ECO:0000256" key="2">
    <source>
        <dbReference type="ARBA" id="ARBA00022490"/>
    </source>
</evidence>
<dbReference type="PROSITE" id="PS01186">
    <property type="entry name" value="EGF_2"/>
    <property type="match status" value="1"/>
</dbReference>
<name>A0ABM0M855_SACKO</name>
<dbReference type="GeneID" id="102806322"/>
<dbReference type="Pfam" id="PF00097">
    <property type="entry name" value="zf-C3HC4"/>
    <property type="match status" value="1"/>
</dbReference>
<dbReference type="SUPFAM" id="SSF57196">
    <property type="entry name" value="EGF/Laminin"/>
    <property type="match status" value="1"/>
</dbReference>
<dbReference type="SUPFAM" id="SSF56436">
    <property type="entry name" value="C-type lectin-like"/>
    <property type="match status" value="1"/>
</dbReference>
<dbReference type="PROSITE" id="PS50026">
    <property type="entry name" value="EGF_3"/>
    <property type="match status" value="1"/>
</dbReference>
<dbReference type="SMART" id="SM00179">
    <property type="entry name" value="EGF_CA"/>
    <property type="match status" value="2"/>
</dbReference>
<dbReference type="Gene3D" id="3.30.40.10">
    <property type="entry name" value="Zinc/RING finger domain, C3HC4 (zinc finger)"/>
    <property type="match status" value="1"/>
</dbReference>
<dbReference type="InterPro" id="IPR016187">
    <property type="entry name" value="CTDL_fold"/>
</dbReference>
<dbReference type="Pfam" id="PF20173">
    <property type="entry name" value="ZnF_RZ-type"/>
    <property type="match status" value="1"/>
</dbReference>
<evidence type="ECO:0000256" key="6">
    <source>
        <dbReference type="ARBA" id="ARBA00022837"/>
    </source>
</evidence>
<gene>
    <name evidence="15" type="primary">LOC102806322</name>
</gene>
<dbReference type="SMART" id="SM00607">
    <property type="entry name" value="FTP"/>
    <property type="match status" value="1"/>
</dbReference>
<dbReference type="Gene3D" id="3.10.100.10">
    <property type="entry name" value="Mannose-Binding Protein A, subunit A"/>
    <property type="match status" value="1"/>
</dbReference>
<keyword evidence="9" id="KW-0245">EGF-like domain</keyword>
<dbReference type="InterPro" id="IPR000152">
    <property type="entry name" value="EGF-type_Asp/Asn_hydroxyl_site"/>
</dbReference>
<dbReference type="CDD" id="cd00037">
    <property type="entry name" value="CLECT"/>
    <property type="match status" value="2"/>
</dbReference>
<organism evidence="14 15">
    <name type="scientific">Saccoglossus kowalevskii</name>
    <name type="common">Acorn worm</name>
    <dbReference type="NCBI Taxonomy" id="10224"/>
    <lineage>
        <taxon>Eukaryota</taxon>
        <taxon>Metazoa</taxon>
        <taxon>Hemichordata</taxon>
        <taxon>Enteropneusta</taxon>
        <taxon>Harrimaniidae</taxon>
        <taxon>Saccoglossus</taxon>
    </lineage>
</organism>
<dbReference type="InterPro" id="IPR031248">
    <property type="entry name" value="RNF213"/>
</dbReference>
<keyword evidence="4 10" id="KW-0863">Zinc-finger</keyword>
<feature type="domain" description="EGF-like" evidence="11">
    <location>
        <begin position="3826"/>
        <end position="3862"/>
    </location>
</feature>
<dbReference type="SMART" id="SM00184">
    <property type="entry name" value="RING"/>
    <property type="match status" value="1"/>
</dbReference>
<evidence type="ECO:0000259" key="11">
    <source>
        <dbReference type="PROSITE" id="PS50026"/>
    </source>
</evidence>
<dbReference type="PROSITE" id="PS50089">
    <property type="entry name" value="ZF_RING_2"/>
    <property type="match status" value="1"/>
</dbReference>
<accession>A0ABM0M855</accession>
<evidence type="ECO:0000259" key="13">
    <source>
        <dbReference type="PROSITE" id="PS51981"/>
    </source>
</evidence>
<dbReference type="RefSeq" id="XP_006816196.1">
    <property type="nucleotide sequence ID" value="XM_006816133.1"/>
</dbReference>
<reference evidence="15" key="1">
    <citation type="submission" date="2025-08" db="UniProtKB">
        <authorList>
            <consortium name="RefSeq"/>
        </authorList>
    </citation>
    <scope>IDENTIFICATION</scope>
    <source>
        <tissue evidence="15">Testes</tissue>
    </source>
</reference>
<dbReference type="SUPFAM" id="SSF57850">
    <property type="entry name" value="RING/U-box"/>
    <property type="match status" value="1"/>
</dbReference>
<comment type="subcellular location">
    <subcellularLocation>
        <location evidence="1">Cytoplasm</location>
    </subcellularLocation>
</comment>
<keyword evidence="6" id="KW-0106">Calcium</keyword>
<keyword evidence="7" id="KW-0391">Immunity</keyword>
<dbReference type="InterPro" id="IPR016186">
    <property type="entry name" value="C-type_lectin-like/link_sf"/>
</dbReference>
<evidence type="ECO:0000256" key="3">
    <source>
        <dbReference type="ARBA" id="ARBA00022723"/>
    </source>
</evidence>
<evidence type="ECO:0000256" key="9">
    <source>
        <dbReference type="PROSITE-ProRule" id="PRU00076"/>
    </source>
</evidence>
<dbReference type="InterPro" id="IPR013083">
    <property type="entry name" value="Znf_RING/FYVE/PHD"/>
</dbReference>
<sequence>MYGFDPQKETGESLDYLIKLQKSHGEDEETSLNQACNINRRGVYHVGHLECDDYKLDLKSSIRLTVLQQRGKRKQKQDEADAINREYSLDDLKDIQSRLMLISHREEEHSEIVERYITLMDLVIRMAETYLKLRSAGCVSFIDWKVIQHCQPAKRVTTNVFFGASDPMITGSEDAADSMYKLCDFLERCHHQWLEYINRKRRGYYELNHFTMTQIFQLRRDLAKLRNNEDIHPSTCVLLEGVRTNCGITNLREALRESNNIQNTPARSSTYQPPSCPSGLYMSADMKNTSIKHLIAEGMTDKIAKAAFMACGFDSDINLLDWCYAYLNNDDIIDAFYVQYIEQYEDSPMDKTPRLFPLEEVDDTAGTSMIQTPQVESGKQISSVTDQLEALWTHKLESEDAITQGDYITVEHLGKTLECLANDERSLLNRPLKRFIVPGQPNLVICSHENILSFVLSIYMEDTSLPLPTVEEVLLCTEHTTAEAVSLFWHRAFLDTRGGIFCLAFADQLSYEVCSASEHILNKLQSSLDKKDYRVLVICSKERENQSYMVSALDHFKTDTRFVPDMVAITAYLMDKFQEECSITTHDGFSTGMVTDMRSSVLTIQSNRSGTGKSLFVERLSTELEARTNHHRESPYCITLPLARKNIDLSSVVHSFSRCIEIDNETHSIFHLDISPLNKARVTPRFQDLLPVISCQSPRESLATLDKADGGKRVLHMDNEIYRSDNLQMSYQYLAAFQKEQNLDKLQYSGQATESPTQCLLTLLQYCGVADPSWAELNNFTSFLGEQLKDCEDSVFCDPYNLGDTELEGFKTFVVKFMIAMSKDFATPSVKTSNQSVDANGDNDNGLERFQLRRTWENSPHPYIFFNRDHITMTFLGFTIDEMGNLLESGTGNILEPNVMSAQLQRGLTEQHVDLTVDIMHVSRDDMLNKLYLVFGTQETYDPDPTYELTIDNVKKMMAIHMRFRCGIPVIIMGETGCGKTRLIRFMCDMQAGTQYDGRAENMIIMKVHGGTTELDIVQTVAHASVQARLNKEQHHIPDTVLFFDEANTTEAVGLIKEILCDKRVNGTKIDTSNGALKFVAACNPYRRHTKEMIESLEASGLGYYVRADQTEDTLGSIPMRHLVYRVQPLPPSMLPLVWDFGQLNVDVEKQYILQIVQRFLNAEDGDTETIEVISNIISASQTFMRKTRNECSFVSLRDVERTMNVMVWFLEKLEYLNPLIEDIKMKSDHPSYETPSMLTRALTLSLGVCYHARLQDQRRAYRIEVAQYFVAPCALPGGEQQMVLEMIRCQDVFLNHIELGPNIARNTALRENVFMMIVCLELRIPLFLVGKPGSSKSLAKTIVADAMQGISSKNEFFKKLKQVRMVSYQCSPLSTPEGIISVFRRCGKLQKQQELDNFVSVVVLDELGLAEDSPAMPLKTLHPLLEYGAEEDNTSQAHMRVGFIGISNWALDPAKMNRGILVSRPDLDEEELKESAIGICHSDNGVLCRIQGLLSSLAAAYLKVCEKQTRQFFGLRDFYSLIKMVFALTKISANPPSWGQLEHAVRRNFGGLDEIDIVEIFKDTLKSTYVTEEHDKNDPDCSTAGLIKASLEVDKSIYIGESRYLLLLTENYAALGILQQILNWNDHVIIFGSSFPKDQEYTQICRNIHRIKTCMETGRNVVLLNLENLYESLYDALNQYYVYFGDNRYIDIGLGVLRRKCRVHKDFKLVVIAERQVVYEKFPIPLINRLEKHFLAMASILTAQQHAVVARLEQWADEFANFSLAGPGGRRIKFSIPDAFIGYNQDTPASIVLRLSSDTKKEKKDEKVWTSQVLEEAKRVLLQCATPDAVARLNKSKLGPLSNQIWNQYFHEQHHDSIVSYLKLLMGSGQFKEDTLTQITTHSRLLSRHDTDQMSTELGSDSITVVSLHEFQTEQQFSRKARDFFNTVTAKIKILVIQCSSGNEHTNLIACSRYLIQDERVKAEKRKLKAGAGGLMTAHVVFIIQLPRIVGGCFAGFQGGKWNSIHIDELRPAEARLPEITDFENHSISKMFQIGMESKHKSLTRESDHSGGHERAQERKFVLDTYYVINSCLQTALSMLVDSEDNAHRASERVDLLLKLCKQKGKSLYWNVLQERIYDLLRQKDERGVDIKAWLCNEATSGQSMQENGTFRRALLHKLLRTITHILAEVIAFTDVNDNLSIIENNGEPAWVKTMWFTILGNTGIAPLEYTSFLSPLDVPREHIPVRSTGIGGSKFRCRCPFSWIIKERLDEMWNSEMHKHEVYYEVVRNSDLGTYLQEIIPEAMVSDFSNLYLHDFVRMVYRASQLGEYELIMDEIEVVAKQIHRDMNAYDETHVDFILTPPAIHMAWYKMRLRFESFAQTLVIIPQALQQLNVLERFEEMTIDVYTLTYLLEVLQPDEHDIRDTTARSQWLRKVKESRPLIDKILAMAESYNEKDEITNIYGGKSKRDLGIARTMWNRITVLQLFVEHVCVPSLGFKELNIEHTILLKRMLNSDDKVDFKTLDTLAILETFLNRCVDDVSAKLLKYGIRVCAVCKEAIKDPVLFPCHHIFCLQCVEILLSNGGGACATCRQKLPLYFQPEVSQDIVDAIEKLSEHRRQFNGFFMEIVSRLCFMGNLPPHSDVIERMLTYVSKNTRENENIRSKRMSALVEDCIDPTPVLRSFLLQLILKFRKDHVYDHLSDFLQVNLQFCVDEQDVIELCLLFTQCLEDSYYQEDHHNRTGIIEIALAKLKSGIRPKSVRPSALNISRLEKIAAARFSLTLTAELIYHYFGGSQDQNESKQRREHIQFTEAMKLIDMAKTYCDRIGNKWPRLYLLKQLCRRYGRDVTRSVSGIDRFKWIAPDLLVKHDDVPDRFLVYGDNYESIIDALELSLHQEDLDRDKDILSIKNDKLKEALLLSAMYRILVMLCVTNDGNSNEQEMDNLQKILGNLGANKDVIETIISNTVNGEETFLQVVPKQGGLTRTIAAIVTHVQIMVLYSPRSNLLEPFDFLANHPEVMKGSYLPTMPDDMIMEAREALHAEGLHWFECKNGHPYTIGECGGPRAIGKCSDCGVNIGGIDYKFERGADKEARITDSTQTGHVLGEPTKRSRKSNTERLMSPAATAIIRLLMHSALMVAATKNPKDLEGIFHPKMPSDDVRKFVWHHIECDLVQISHAIGRSVDDAAVTVHMILKRMVLKQATGACQFDARLSSKDDRQLWEELFAKKFVNPSIENLGNRLNEANVKIYSDERMGNCQLLKLLYEVDIDPVKHSLEQLHTVPAMWRYRSRITIQHLSQVVQGCIDTFPVLQHFLKAEHNLRALQYLPDIVRLQQQLFDRYHRNIDESEAIAIRIDRFLESLPVQEQEEHARLISSFCKAWEILRGKIAVSGRLQVSNDMCTRDITTSSNLAVLLPTRKGDGICSTALLDMLIVVHNTFMEEYSNLTDNTLGGYIRPQDATVAHLVAYDTDRDLLPVVISNCTYSLEIQNGQEVQTEYDLMSLEKQLDECFIYGRPLLQHEIPRLVFRQDCKDAIILDKLRRRIPQENVSKALKNDLLSSMESLTDVRDTLACLDICISLLSSAGGKPDTPISVYLLDILKMDTDVVKIKDRRCQLKHIIAVWQMFSVERARQLTLNGQDSFETLSDIFREELNAFQKLQLQRSVRNLDLDNLLHQYYEYIAYELKRKGAIGGTMGDLEDAEIMKSWSIRDTLWAYVDSKEEEEIRGFYTGFPVEIELKHAWGTWKEIGAGGLELMISELKVIMFMQMALLLCLPIGGSIRKNQVTQITKTVQRQPRRRFELRIEPLPCNQANVSCHDIEAHLAKIRSKEENNYLVQLIEQYGLGYQNYCEPNLCQNGGVCENAMESYTCDCVPGFQGINCETDPDDCLHVTDCYGGMCIDGFDSYTCDCNTDVSNVVYQKLVSQSSTQIEHEAVNAIDGILTPSDACTDTAEEYEPWWQIDLFEIHCIHKVIITNRQDCCQERLENAVVLVGYTAQRDETVQCGDIVNAQSALQETVEFTCGMETRGRYVTVMLQETTNLLSLCEVEVYAPARRRFELRKERLTWSQANVSCHDIGAHLAKIRSMEENNYLVQLIEQYGLGLNADVDHIVAYDTNRDLIPVIIANCTYSLEIQNGQEVQTEYDLMSLEKQLDERPLLQHEIPRLVFRHDCKDSIILDKLRRRIPQFGTHLYSDDYSEISFTTGSSIQQEVSSDAETTHTLAFKVLGSAYKQCYQNILEEGSLMLNNSEEVLARIVSEPTNPINAQAIAVQLNLGHGWGVVGYIPDELLEYIHPLLNTNKITAVKVQHIQFRATWKRIDMYAKLLITRKVHGTLLLSEGVR</sequence>
<evidence type="ECO:0000313" key="15">
    <source>
        <dbReference type="RefSeq" id="XP_006816196.1"/>
    </source>
</evidence>
<dbReference type="InterPro" id="IPR027417">
    <property type="entry name" value="P-loop_NTPase"/>
</dbReference>
<dbReference type="InterPro" id="IPR018097">
    <property type="entry name" value="EGF_Ca-bd_CS"/>
</dbReference>
<evidence type="ECO:0000256" key="1">
    <source>
        <dbReference type="ARBA" id="ARBA00004496"/>
    </source>
</evidence>
<dbReference type="PROSITE" id="PS00022">
    <property type="entry name" value="EGF_1"/>
    <property type="match status" value="1"/>
</dbReference>
<dbReference type="Proteomes" id="UP000694865">
    <property type="component" value="Unplaced"/>
</dbReference>
<evidence type="ECO:0000256" key="7">
    <source>
        <dbReference type="ARBA" id="ARBA00022859"/>
    </source>
</evidence>
<keyword evidence="2" id="KW-0963">Cytoplasm</keyword>
<dbReference type="PANTHER" id="PTHR22605:SF16">
    <property type="entry name" value="E3 UBIQUITIN-PROTEIN LIGASE RNF213"/>
    <property type="match status" value="1"/>
</dbReference>
<evidence type="ECO:0000256" key="4">
    <source>
        <dbReference type="ARBA" id="ARBA00022771"/>
    </source>
</evidence>
<dbReference type="Pfam" id="PF22633">
    <property type="entry name" value="F5_F8_type_C_2"/>
    <property type="match status" value="1"/>
</dbReference>
<dbReference type="PROSITE" id="PS00010">
    <property type="entry name" value="ASX_HYDROXYL"/>
    <property type="match status" value="1"/>
</dbReference>
<dbReference type="CDD" id="cd00054">
    <property type="entry name" value="EGF_CA"/>
    <property type="match status" value="2"/>
</dbReference>
<dbReference type="InterPro" id="IPR000742">
    <property type="entry name" value="EGF"/>
</dbReference>
<dbReference type="SUPFAM" id="SSF49785">
    <property type="entry name" value="Galactose-binding domain-like"/>
    <property type="match status" value="1"/>
</dbReference>
<keyword evidence="14" id="KW-1185">Reference proteome</keyword>
<dbReference type="PROSITE" id="PS51981">
    <property type="entry name" value="ZF_RZ"/>
    <property type="match status" value="1"/>
</dbReference>
<dbReference type="SUPFAM" id="SSF52540">
    <property type="entry name" value="P-loop containing nucleoside triphosphate hydrolases"/>
    <property type="match status" value="2"/>
</dbReference>
<keyword evidence="5" id="KW-0862">Zinc</keyword>
<dbReference type="InterPro" id="IPR006585">
    <property type="entry name" value="FTP1"/>
</dbReference>
<dbReference type="SMART" id="SM00181">
    <property type="entry name" value="EGF"/>
    <property type="match status" value="2"/>
</dbReference>
<dbReference type="InterPro" id="IPR001841">
    <property type="entry name" value="Znf_RING"/>
</dbReference>
<dbReference type="Gene3D" id="3.30.70.2330">
    <property type="match status" value="1"/>
</dbReference>
<evidence type="ECO:0000256" key="5">
    <source>
        <dbReference type="ARBA" id="ARBA00022833"/>
    </source>
</evidence>
<evidence type="ECO:0000259" key="12">
    <source>
        <dbReference type="PROSITE" id="PS50089"/>
    </source>
</evidence>
<comment type="caution">
    <text evidence="9">Lacks conserved residue(s) required for the propagation of feature annotation.</text>
</comment>
<proteinExistence type="predicted"/>
<dbReference type="PANTHER" id="PTHR22605">
    <property type="entry name" value="RZ-TYPE DOMAIN-CONTAINING PROTEIN"/>
    <property type="match status" value="1"/>
</dbReference>
<dbReference type="InterPro" id="IPR001881">
    <property type="entry name" value="EGF-like_Ca-bd_dom"/>
</dbReference>
<dbReference type="PROSITE" id="PS00518">
    <property type="entry name" value="ZF_RING_1"/>
    <property type="match status" value="1"/>
</dbReference>
<feature type="disulfide bond" evidence="9">
    <location>
        <begin position="3852"/>
        <end position="3861"/>
    </location>
</feature>
<evidence type="ECO:0000256" key="8">
    <source>
        <dbReference type="ARBA" id="ARBA00023157"/>
    </source>
</evidence>
<dbReference type="InterPro" id="IPR018957">
    <property type="entry name" value="Znf_C3HC4_RING-type"/>
</dbReference>
<dbReference type="Gene3D" id="3.40.50.300">
    <property type="entry name" value="P-loop containing nucleotide triphosphate hydrolases"/>
    <property type="match status" value="2"/>
</dbReference>
<dbReference type="Gene3D" id="2.60.120.260">
    <property type="entry name" value="Galactose-binding domain-like"/>
    <property type="match status" value="1"/>
</dbReference>
<dbReference type="Pfam" id="PF00008">
    <property type="entry name" value="EGF"/>
    <property type="match status" value="1"/>
</dbReference>
<keyword evidence="3" id="KW-0479">Metal-binding</keyword>
<evidence type="ECO:0000313" key="14">
    <source>
        <dbReference type="Proteomes" id="UP000694865"/>
    </source>
</evidence>
<dbReference type="InterPro" id="IPR017907">
    <property type="entry name" value="Znf_RING_CS"/>
</dbReference>
<keyword evidence="8 9" id="KW-1015">Disulfide bond</keyword>
<evidence type="ECO:0000256" key="10">
    <source>
        <dbReference type="PROSITE-ProRule" id="PRU00175"/>
    </source>
</evidence>
<dbReference type="PROSITE" id="PS01187">
    <property type="entry name" value="EGF_CA"/>
    <property type="match status" value="1"/>
</dbReference>
<dbReference type="Gene3D" id="2.10.25.10">
    <property type="entry name" value="Laminin"/>
    <property type="match status" value="1"/>
</dbReference>
<feature type="domain" description="RZ-type" evidence="13">
    <location>
        <begin position="3009"/>
        <end position="3081"/>
    </location>
</feature>
<protein>
    <submittedName>
        <fullName evidence="15">E3 ubiquitin-protein ligase RNF213-like</fullName>
    </submittedName>
</protein>
<dbReference type="InterPro" id="IPR046439">
    <property type="entry name" value="ZF_RZ_dom"/>
</dbReference>
<dbReference type="InterPro" id="IPR008979">
    <property type="entry name" value="Galactose-bd-like_sf"/>
</dbReference>